<accession>A0A2V4S679</accession>
<reference evidence="2 3" key="1">
    <citation type="submission" date="2017-07" db="EMBL/GenBank/DDBJ databases">
        <title>A draft genome sequence of Komagataeibacter swingsii LMG 22125.</title>
        <authorList>
            <person name="Skraban J."/>
            <person name="Cleenwerck I."/>
            <person name="Vandamme P."/>
            <person name="Trcek J."/>
        </authorList>
    </citation>
    <scope>NUCLEOTIDE SEQUENCE [LARGE SCALE GENOMIC DNA]</scope>
    <source>
        <strain evidence="2 3">LMG 22125</strain>
    </source>
</reference>
<protein>
    <submittedName>
        <fullName evidence="2">Structural protein</fullName>
    </submittedName>
</protein>
<sequence length="144" mass="15287">MTGRLPRGIRNNNPGNLDFADQPGARLETGVPDPRFAAFPTMDDGIRALRDQLLRYAAHGMDTIAAIIDIYAPPIENATGAYIAVLCRRMGARPDTVLDLRDAATMRALVEGITTMENGPGHVSAAQIDHALRATPGPAGTARG</sequence>
<dbReference type="AlphaFoldDB" id="A0A2V4S679"/>
<evidence type="ECO:0000313" key="3">
    <source>
        <dbReference type="Proteomes" id="UP000247371"/>
    </source>
</evidence>
<gene>
    <name evidence="2" type="ORF">CFR76_04580</name>
</gene>
<dbReference type="RefSeq" id="WP_110556050.1">
    <property type="nucleotide sequence ID" value="NZ_NKUB01000003.1"/>
</dbReference>
<organism evidence="2 3">
    <name type="scientific">Komagataeibacter swingsii</name>
    <dbReference type="NCBI Taxonomy" id="215220"/>
    <lineage>
        <taxon>Bacteria</taxon>
        <taxon>Pseudomonadati</taxon>
        <taxon>Pseudomonadota</taxon>
        <taxon>Alphaproteobacteria</taxon>
        <taxon>Acetobacterales</taxon>
        <taxon>Acetobacteraceae</taxon>
        <taxon>Komagataeibacter</taxon>
    </lineage>
</organism>
<feature type="region of interest" description="Disordered" evidence="1">
    <location>
        <begin position="1"/>
        <end position="23"/>
    </location>
</feature>
<evidence type="ECO:0000313" key="2">
    <source>
        <dbReference type="EMBL" id="PYD70629.1"/>
    </source>
</evidence>
<dbReference type="EMBL" id="NKUB01000003">
    <property type="protein sequence ID" value="PYD70629.1"/>
    <property type="molecule type" value="Genomic_DNA"/>
</dbReference>
<proteinExistence type="predicted"/>
<name>A0A2V4S679_9PROT</name>
<dbReference type="Proteomes" id="UP000247371">
    <property type="component" value="Unassembled WGS sequence"/>
</dbReference>
<comment type="caution">
    <text evidence="2">The sequence shown here is derived from an EMBL/GenBank/DDBJ whole genome shotgun (WGS) entry which is preliminary data.</text>
</comment>
<keyword evidence="3" id="KW-1185">Reference proteome</keyword>
<evidence type="ECO:0000256" key="1">
    <source>
        <dbReference type="SAM" id="MobiDB-lite"/>
    </source>
</evidence>